<dbReference type="Proteomes" id="UP001652409">
    <property type="component" value="Unassembled WGS sequence"/>
</dbReference>
<dbReference type="RefSeq" id="WP_158422302.1">
    <property type="nucleotide sequence ID" value="NZ_JAOQJL010000031.1"/>
</dbReference>
<evidence type="ECO:0000313" key="3">
    <source>
        <dbReference type="Proteomes" id="UP001652409"/>
    </source>
</evidence>
<evidence type="ECO:0000313" key="2">
    <source>
        <dbReference type="EMBL" id="MCU6766491.1"/>
    </source>
</evidence>
<sequence>MKEKIMRKGFIKKGLFLWIACFMVSLCFAPAQAKAATSAAPKVAKKIVYYRSTWTDDKKVTVKNVGKGKIISVKSSNPDVVEIESSGRDDFEYIPYENGVSNITIKVKKNKKVYTLKTTLIVKDAKPVQYLKVDGKNIFDTDRHGFFTVKDKKSKHKVSWKLAKGWKLVFAKYSDQENWIWYDSARSFKNGKYVPNTKKGSWLQIRVKDSKGVEYKLDIHFGGNRRYY</sequence>
<accession>A0ABT2TW64</accession>
<feature type="chain" id="PRO_5047136427" evidence="1">
    <location>
        <begin position="34"/>
        <end position="228"/>
    </location>
</feature>
<dbReference type="EMBL" id="JAOQJL010000031">
    <property type="protein sequence ID" value="MCU6766491.1"/>
    <property type="molecule type" value="Genomic_DNA"/>
</dbReference>
<name>A0ABT2TW64_9FIRM</name>
<proteinExistence type="predicted"/>
<gene>
    <name evidence="2" type="ORF">OCV61_13910</name>
</gene>
<feature type="signal peptide" evidence="1">
    <location>
        <begin position="1"/>
        <end position="33"/>
    </location>
</feature>
<protein>
    <submittedName>
        <fullName evidence="2">Uncharacterized protein</fullName>
    </submittedName>
</protein>
<organism evidence="2 3">
    <name type="scientific">Blautia ammoniilytica</name>
    <dbReference type="NCBI Taxonomy" id="2981782"/>
    <lineage>
        <taxon>Bacteria</taxon>
        <taxon>Bacillati</taxon>
        <taxon>Bacillota</taxon>
        <taxon>Clostridia</taxon>
        <taxon>Lachnospirales</taxon>
        <taxon>Lachnospiraceae</taxon>
        <taxon>Blautia</taxon>
    </lineage>
</organism>
<keyword evidence="1" id="KW-0732">Signal</keyword>
<reference evidence="2 3" key="1">
    <citation type="journal article" date="2021" name="ISME Commun">
        <title>Automated analysis of genomic sequences facilitates high-throughput and comprehensive description of bacteria.</title>
        <authorList>
            <person name="Hitch T.C.A."/>
        </authorList>
    </citation>
    <scope>NUCLEOTIDE SEQUENCE [LARGE SCALE GENOMIC DNA]</scope>
    <source>
        <strain evidence="2 3">Sanger_23</strain>
    </source>
</reference>
<comment type="caution">
    <text evidence="2">The sequence shown here is derived from an EMBL/GenBank/DDBJ whole genome shotgun (WGS) entry which is preliminary data.</text>
</comment>
<evidence type="ECO:0000256" key="1">
    <source>
        <dbReference type="SAM" id="SignalP"/>
    </source>
</evidence>
<keyword evidence="3" id="KW-1185">Reference proteome</keyword>